<comment type="caution">
    <text evidence="2">The sequence shown here is derived from an EMBL/GenBank/DDBJ whole genome shotgun (WGS) entry which is preliminary data.</text>
</comment>
<sequence length="657" mass="73483">MPQVEEKYRCTICQSIVLASELESHEAFCPPKEEEEDEGYFSDEPSAASAGPQEPNPTLKAQEEAPSTTAQSKVSSSTLLTVQLPGKGIWTQARPDFGVRPTSLTIFVSTATFIDSSHQTSTRDYILRVEANRRRLKAEMDSEELRECTFTPRLLNRKTVTPRSHGSSHSAGRQQRLAIVGEEMHKECSHRPKICRRSAELARPRNPEHRAVYERLYETDRPLSSRHCGSEPNPELVPHPGGSRRGCRRSTTLYSEAAQRQSRRSEAASDLEAIVAQQASQGTKLSRGSQRAYRALLRRRLRAALTSTLGDADSMSLSDFARFLVVLGVEDAEKGRPLARRLWELVRLPDTDASTCSKCIHTMLHLLGGYSDEPPRNSGRASETVAANRNFEAFRKELRELLPSGQHRSTLLNRSSASSTDQTGGAADPDGVGSPSILGSSKRMAESSNEGLRQAYGVVDHADLLMLRKRLARDRLLVRAEEVADSELRDCTFKPKLVTRRRLRRNDRSDESTSSPACGDSRLTDSVRSYKRFEELYADGRTRDERLLGRAEAAIVAEREREAADCTFKPNIAASRISGEKVLQKKRRSGQQPLGYEAATTRLREATKKRQNLKQWRDAVRSQDYKPPSISSGQKADRPNREVPARKYPRSSRVAEV</sequence>
<feature type="region of interest" description="Disordered" evidence="1">
    <location>
        <begin position="27"/>
        <end position="77"/>
    </location>
</feature>
<dbReference type="PANTHER" id="PTHR38150:SF1">
    <property type="entry name" value="PFU DOMAIN-CONTAINING PROTEIN"/>
    <property type="match status" value="1"/>
</dbReference>
<feature type="compositionally biased region" description="Basic and acidic residues" evidence="1">
    <location>
        <begin position="615"/>
        <end position="624"/>
    </location>
</feature>
<feature type="region of interest" description="Disordered" evidence="1">
    <location>
        <begin position="405"/>
        <end position="446"/>
    </location>
</feature>
<evidence type="ECO:0000313" key="2">
    <source>
        <dbReference type="EMBL" id="KAF4665754.1"/>
    </source>
</evidence>
<accession>A0A7J6M2N2</accession>
<proteinExistence type="predicted"/>
<reference evidence="2 3" key="1">
    <citation type="submission" date="2020-04" db="EMBL/GenBank/DDBJ databases">
        <title>Perkinsus olseni comparative genomics.</title>
        <authorList>
            <person name="Bogema D.R."/>
        </authorList>
    </citation>
    <scope>NUCLEOTIDE SEQUENCE [LARGE SCALE GENOMIC DNA]</scope>
    <source>
        <strain evidence="2">ATCC PRA-179</strain>
    </source>
</reference>
<evidence type="ECO:0000313" key="3">
    <source>
        <dbReference type="Proteomes" id="UP000570595"/>
    </source>
</evidence>
<name>A0A7J6M2N2_PEROL</name>
<feature type="region of interest" description="Disordered" evidence="1">
    <location>
        <begin position="222"/>
        <end position="249"/>
    </location>
</feature>
<feature type="compositionally biased region" description="Polar residues" evidence="1">
    <location>
        <begin position="65"/>
        <end position="77"/>
    </location>
</feature>
<dbReference type="AlphaFoldDB" id="A0A7J6M2N2"/>
<feature type="compositionally biased region" description="Polar residues" evidence="1">
    <location>
        <begin position="406"/>
        <end position="423"/>
    </location>
</feature>
<dbReference type="OrthoDB" id="10369907at2759"/>
<gene>
    <name evidence="2" type="ORF">FOZ61_010561</name>
</gene>
<evidence type="ECO:0000256" key="1">
    <source>
        <dbReference type="SAM" id="MobiDB-lite"/>
    </source>
</evidence>
<organism evidence="2 3">
    <name type="scientific">Perkinsus olseni</name>
    <name type="common">Perkinsus atlanticus</name>
    <dbReference type="NCBI Taxonomy" id="32597"/>
    <lineage>
        <taxon>Eukaryota</taxon>
        <taxon>Sar</taxon>
        <taxon>Alveolata</taxon>
        <taxon>Perkinsozoa</taxon>
        <taxon>Perkinsea</taxon>
        <taxon>Perkinsida</taxon>
        <taxon>Perkinsidae</taxon>
        <taxon>Perkinsus</taxon>
    </lineage>
</organism>
<dbReference type="EMBL" id="JABAHT010000087">
    <property type="protein sequence ID" value="KAF4665754.1"/>
    <property type="molecule type" value="Genomic_DNA"/>
</dbReference>
<feature type="compositionally biased region" description="Basic and acidic residues" evidence="1">
    <location>
        <begin position="635"/>
        <end position="645"/>
    </location>
</feature>
<dbReference type="PANTHER" id="PTHR38150">
    <property type="entry name" value="EF-HAND DOMAIN-CONTAINING PROTEIN"/>
    <property type="match status" value="1"/>
</dbReference>
<protein>
    <submittedName>
        <fullName evidence="2">Uncharacterized protein</fullName>
    </submittedName>
</protein>
<feature type="region of interest" description="Disordered" evidence="1">
    <location>
        <begin position="602"/>
        <end position="657"/>
    </location>
</feature>
<dbReference type="Proteomes" id="UP000570595">
    <property type="component" value="Unassembled WGS sequence"/>
</dbReference>